<protein>
    <recommendedName>
        <fullName evidence="4">Beta-defensin</fullName>
    </recommendedName>
</protein>
<name>A0A8C3U2R3_CATUS</name>
<reference evidence="2" key="3">
    <citation type="submission" date="2025-09" db="UniProtKB">
        <authorList>
            <consortium name="Ensembl"/>
        </authorList>
    </citation>
    <scope>IDENTIFICATION</scope>
</reference>
<dbReference type="Proteomes" id="UP000694563">
    <property type="component" value="Chromosome 3"/>
</dbReference>
<keyword evidence="3" id="KW-1185">Reference proteome</keyword>
<evidence type="ECO:0000256" key="1">
    <source>
        <dbReference type="SAM" id="Phobius"/>
    </source>
</evidence>
<feature type="transmembrane region" description="Helical" evidence="1">
    <location>
        <begin position="6"/>
        <end position="28"/>
    </location>
</feature>
<organism evidence="2 3">
    <name type="scientific">Catharus ustulatus</name>
    <name type="common">Russet-backed thrush</name>
    <name type="synonym">Hylocichla ustulatus</name>
    <dbReference type="NCBI Taxonomy" id="91951"/>
    <lineage>
        <taxon>Eukaryota</taxon>
        <taxon>Metazoa</taxon>
        <taxon>Chordata</taxon>
        <taxon>Craniata</taxon>
        <taxon>Vertebrata</taxon>
        <taxon>Euteleostomi</taxon>
        <taxon>Archelosauria</taxon>
        <taxon>Archosauria</taxon>
        <taxon>Dinosauria</taxon>
        <taxon>Saurischia</taxon>
        <taxon>Theropoda</taxon>
        <taxon>Coelurosauria</taxon>
        <taxon>Aves</taxon>
        <taxon>Neognathae</taxon>
        <taxon>Neoaves</taxon>
        <taxon>Telluraves</taxon>
        <taxon>Australaves</taxon>
        <taxon>Passeriformes</taxon>
        <taxon>Turdidae</taxon>
        <taxon>Catharus</taxon>
    </lineage>
</organism>
<evidence type="ECO:0008006" key="4">
    <source>
        <dbReference type="Google" id="ProtNLM"/>
    </source>
</evidence>
<accession>A0A8C3U2R3</accession>
<dbReference type="AlphaFoldDB" id="A0A8C3U2R3"/>
<sequence length="71" mass="8283">MRRCPFLIHQLSVLVLFLKLFSVVIFPMETGGRYRCRRKEAICVSRYTCPNDMRRVGICSRGLACCAQKKR</sequence>
<dbReference type="Ensembl" id="ENSCUST00005008756.1">
    <property type="protein sequence ID" value="ENSCUSP00005008402.1"/>
    <property type="gene ID" value="ENSCUSG00005005256.1"/>
</dbReference>
<proteinExistence type="predicted"/>
<keyword evidence="1" id="KW-0472">Membrane</keyword>
<keyword evidence="1" id="KW-1133">Transmembrane helix</keyword>
<reference evidence="2" key="2">
    <citation type="submission" date="2025-08" db="UniProtKB">
        <authorList>
            <consortium name="Ensembl"/>
        </authorList>
    </citation>
    <scope>IDENTIFICATION</scope>
</reference>
<dbReference type="SUPFAM" id="SSF57392">
    <property type="entry name" value="Defensin-like"/>
    <property type="match status" value="1"/>
</dbReference>
<evidence type="ECO:0000313" key="3">
    <source>
        <dbReference type="Proteomes" id="UP000694563"/>
    </source>
</evidence>
<reference evidence="2" key="1">
    <citation type="submission" date="2020-10" db="EMBL/GenBank/DDBJ databases">
        <title>Catharus ustulatus (Swainson's thrush) genome, bCatUst1, primary haplotype v2.</title>
        <authorList>
            <person name="Delmore K."/>
            <person name="Vafadar M."/>
            <person name="Formenti G."/>
            <person name="Chow W."/>
            <person name="Pelan S."/>
            <person name="Howe K."/>
            <person name="Rhie A."/>
            <person name="Mountcastle J."/>
            <person name="Haase B."/>
            <person name="Fedrigo O."/>
            <person name="Jarvis E.D."/>
        </authorList>
    </citation>
    <scope>NUCLEOTIDE SEQUENCE [LARGE SCALE GENOMIC DNA]</scope>
</reference>
<evidence type="ECO:0000313" key="2">
    <source>
        <dbReference type="Ensembl" id="ENSCUSP00005008402.1"/>
    </source>
</evidence>
<keyword evidence="1" id="KW-0812">Transmembrane</keyword>